<dbReference type="InterPro" id="IPR009014">
    <property type="entry name" value="Transketo_C/PFOR_II"/>
</dbReference>
<dbReference type="CDD" id="cd02007">
    <property type="entry name" value="TPP_DXS"/>
    <property type="match status" value="1"/>
</dbReference>
<dbReference type="STRING" id="1817816.A2Y64_04740"/>
<accession>A0A1F5EXL4</accession>
<proteinExistence type="inferred from homology"/>
<dbReference type="AlphaFoldDB" id="A0A1F5EXL4"/>
<keyword evidence="12" id="KW-0414">Isoprene biosynthesis</keyword>
<dbReference type="PANTHER" id="PTHR43322">
    <property type="entry name" value="1-D-DEOXYXYLULOSE 5-PHOSPHATE SYNTHASE-RELATED"/>
    <property type="match status" value="1"/>
</dbReference>
<comment type="cofactor">
    <cofactor evidence="2">
        <name>thiamine diphosphate</name>
        <dbReference type="ChEBI" id="CHEBI:58937"/>
    </cofactor>
</comment>
<dbReference type="EMBL" id="MFAF01000138">
    <property type="protein sequence ID" value="OGD71874.1"/>
    <property type="molecule type" value="Genomic_DNA"/>
</dbReference>
<comment type="subunit">
    <text evidence="5">Homodimer.</text>
</comment>
<reference evidence="14 15" key="1">
    <citation type="journal article" date="2016" name="Nat. Commun.">
        <title>Thousands of microbial genomes shed light on interconnected biogeochemical processes in an aquifer system.</title>
        <authorList>
            <person name="Anantharaman K."/>
            <person name="Brown C.T."/>
            <person name="Hug L.A."/>
            <person name="Sharon I."/>
            <person name="Castelle C.J."/>
            <person name="Probst A.J."/>
            <person name="Thomas B.C."/>
            <person name="Singh A."/>
            <person name="Wilkins M.J."/>
            <person name="Karaoz U."/>
            <person name="Brodie E.L."/>
            <person name="Williams K.H."/>
            <person name="Hubbard S.S."/>
            <person name="Banfield J.F."/>
        </authorList>
    </citation>
    <scope>NUCLEOTIDE SEQUENCE [LARGE SCALE GENOMIC DNA]</scope>
</reference>
<comment type="similarity">
    <text evidence="4">Belongs to the transketolase family. DXPS subfamily.</text>
</comment>
<evidence type="ECO:0000256" key="7">
    <source>
        <dbReference type="ARBA" id="ARBA00022679"/>
    </source>
</evidence>
<dbReference type="HAMAP" id="MF_00315">
    <property type="entry name" value="DXP_synth"/>
    <property type="match status" value="1"/>
</dbReference>
<feature type="non-terminal residue" evidence="14">
    <location>
        <position position="602"/>
    </location>
</feature>
<evidence type="ECO:0000256" key="2">
    <source>
        <dbReference type="ARBA" id="ARBA00001964"/>
    </source>
</evidence>
<dbReference type="PROSITE" id="PS00802">
    <property type="entry name" value="TRANSKETOLASE_2"/>
    <property type="match status" value="1"/>
</dbReference>
<evidence type="ECO:0000256" key="11">
    <source>
        <dbReference type="ARBA" id="ARBA00023052"/>
    </source>
</evidence>
<dbReference type="GO" id="GO:0005829">
    <property type="term" value="C:cytosol"/>
    <property type="evidence" value="ECO:0007669"/>
    <property type="project" value="TreeGrafter"/>
</dbReference>
<dbReference type="GO" id="GO:0019288">
    <property type="term" value="P:isopentenyl diphosphate biosynthetic process, methylerythritol 4-phosphate pathway"/>
    <property type="evidence" value="ECO:0007669"/>
    <property type="project" value="TreeGrafter"/>
</dbReference>
<evidence type="ECO:0000313" key="14">
    <source>
        <dbReference type="EMBL" id="OGD71874.1"/>
    </source>
</evidence>
<evidence type="ECO:0000256" key="4">
    <source>
        <dbReference type="ARBA" id="ARBA00011081"/>
    </source>
</evidence>
<evidence type="ECO:0000256" key="9">
    <source>
        <dbReference type="ARBA" id="ARBA00022842"/>
    </source>
</evidence>
<keyword evidence="7" id="KW-0808">Transferase</keyword>
<dbReference type="Pfam" id="PF02780">
    <property type="entry name" value="Transketolase_C"/>
    <property type="match status" value="1"/>
</dbReference>
<dbReference type="NCBIfam" id="NF003933">
    <property type="entry name" value="PRK05444.2-2"/>
    <property type="match status" value="1"/>
</dbReference>
<dbReference type="Gene3D" id="3.40.50.920">
    <property type="match status" value="1"/>
</dbReference>
<dbReference type="GO" id="GO:0016114">
    <property type="term" value="P:terpenoid biosynthetic process"/>
    <property type="evidence" value="ECO:0007669"/>
    <property type="project" value="InterPro"/>
</dbReference>
<dbReference type="Proteomes" id="UP000177187">
    <property type="component" value="Unassembled WGS sequence"/>
</dbReference>
<dbReference type="InterPro" id="IPR020826">
    <property type="entry name" value="Transketolase_BS"/>
</dbReference>
<dbReference type="NCBIfam" id="TIGR00204">
    <property type="entry name" value="dxs"/>
    <property type="match status" value="1"/>
</dbReference>
<keyword evidence="9" id="KW-0460">Magnesium</keyword>
<comment type="cofactor">
    <cofactor evidence="1">
        <name>Mg(2+)</name>
        <dbReference type="ChEBI" id="CHEBI:18420"/>
    </cofactor>
</comment>
<dbReference type="CDD" id="cd07033">
    <property type="entry name" value="TPP_PYR_DXS_TK_like"/>
    <property type="match status" value="1"/>
</dbReference>
<dbReference type="SUPFAM" id="SSF52922">
    <property type="entry name" value="TK C-terminal domain-like"/>
    <property type="match status" value="1"/>
</dbReference>
<dbReference type="GO" id="GO:0046872">
    <property type="term" value="F:metal ion binding"/>
    <property type="evidence" value="ECO:0007669"/>
    <property type="project" value="UniProtKB-KW"/>
</dbReference>
<dbReference type="UniPathway" id="UPA00064">
    <property type="reaction ID" value="UER00091"/>
</dbReference>
<keyword evidence="11" id="KW-0786">Thiamine pyrophosphate</keyword>
<dbReference type="PANTHER" id="PTHR43322:SF5">
    <property type="entry name" value="1-DEOXY-D-XYLULOSE-5-PHOSPHATE SYNTHASE, CHLOROPLASTIC"/>
    <property type="match status" value="1"/>
</dbReference>
<dbReference type="InterPro" id="IPR033248">
    <property type="entry name" value="Transketolase_C"/>
</dbReference>
<comment type="caution">
    <text evidence="14">The sequence shown here is derived from an EMBL/GenBank/DDBJ whole genome shotgun (WGS) entry which is preliminary data.</text>
</comment>
<dbReference type="InterPro" id="IPR005477">
    <property type="entry name" value="Dxylulose-5-P_synthase"/>
</dbReference>
<protein>
    <recommendedName>
        <fullName evidence="6">1-deoxy-D-xylulose-5-phosphate synthase</fullName>
        <ecNumber evidence="6">2.2.1.7</ecNumber>
    </recommendedName>
</protein>
<dbReference type="InterPro" id="IPR049557">
    <property type="entry name" value="Transketolase_CS"/>
</dbReference>
<dbReference type="EC" id="2.2.1.7" evidence="6"/>
<evidence type="ECO:0000256" key="12">
    <source>
        <dbReference type="ARBA" id="ARBA00023229"/>
    </source>
</evidence>
<dbReference type="Pfam" id="PF02779">
    <property type="entry name" value="Transket_pyr"/>
    <property type="match status" value="1"/>
</dbReference>
<dbReference type="InterPro" id="IPR005475">
    <property type="entry name" value="Transketolase-like_Pyr-bd"/>
</dbReference>
<evidence type="ECO:0000256" key="10">
    <source>
        <dbReference type="ARBA" id="ARBA00022977"/>
    </source>
</evidence>
<dbReference type="FunFam" id="3.40.50.970:FF:000005">
    <property type="entry name" value="1-deoxy-D-xylulose-5-phosphate synthase"/>
    <property type="match status" value="1"/>
</dbReference>
<evidence type="ECO:0000313" key="15">
    <source>
        <dbReference type="Proteomes" id="UP000177187"/>
    </source>
</evidence>
<keyword evidence="8" id="KW-0479">Metal-binding</keyword>
<evidence type="ECO:0000256" key="3">
    <source>
        <dbReference type="ARBA" id="ARBA00004980"/>
    </source>
</evidence>
<dbReference type="GO" id="GO:0008661">
    <property type="term" value="F:1-deoxy-D-xylulose-5-phosphate synthase activity"/>
    <property type="evidence" value="ECO:0007669"/>
    <property type="project" value="UniProtKB-EC"/>
</dbReference>
<sequence length="602" mass="64915">MDSSYKLLNRIDDPADLRRLNLFDLAKLAGELRRYIIETVSETGGHLAPSLGAVELTLALHYTLDTPADKLVWDVGHQAYAHKVLTGRRDLLPTLRQYGGISGFPKPSESPYDTYAVGHASTAISAALGMALTREHNGEKHRVCAVVGDGSLTGGMTFEALNHAGRCKIPFLVVLNDNKMSISKSVGALSNYLNRMITTRSYLSLRRQVQEIVKKIPGIGMGIFSLARKIEEGLKNMVTPGMLFEEMGFLYFGPIDGHDLPQLVGVLKTVRDLAQPVFLHVITVKGKGYEPAENDATTFHGLGKFDLATGVCHVSGPTPTYTEIFGCTVTELAAKDSRVVGITAAMPDGTGLDILADALPDQFIDVGIAEQHAVSLAGGLAISGMKPVLAIYSTFLQRAYDQLVTDVCLMNLPVLFAVDRGGLVGADGPTHHGCFDLTYLRSVPNMTVCAPADEDELRHLLYTGYKHDGPFAVRYPRGKGTGVDRTRPLHEIPIGKGELLREGAEAVIVALGSTVVTAVEAAEALAIEGRSVAVINARWLKPLDENLIVEWAGRTGRVLTVEENSLEGGFGSAVVELLADRGLLDSGKIRVRRLGIPDRFIT</sequence>
<evidence type="ECO:0000256" key="5">
    <source>
        <dbReference type="ARBA" id="ARBA00011738"/>
    </source>
</evidence>
<keyword evidence="10" id="KW-0784">Thiamine biosynthesis</keyword>
<organism evidence="14 15">
    <name type="scientific">Candidatus Coatesbacteria bacterium RBG_13_66_14</name>
    <dbReference type="NCBI Taxonomy" id="1817816"/>
    <lineage>
        <taxon>Bacteria</taxon>
        <taxon>Candidatus Coatesiibacteriota</taxon>
    </lineage>
</organism>
<evidence type="ECO:0000256" key="6">
    <source>
        <dbReference type="ARBA" id="ARBA00013150"/>
    </source>
</evidence>
<dbReference type="Pfam" id="PF13292">
    <property type="entry name" value="DXP_synthase_N"/>
    <property type="match status" value="1"/>
</dbReference>
<dbReference type="Gene3D" id="3.40.50.970">
    <property type="match status" value="2"/>
</dbReference>
<gene>
    <name evidence="14" type="ORF">A2Y64_04740</name>
</gene>
<evidence type="ECO:0000256" key="1">
    <source>
        <dbReference type="ARBA" id="ARBA00001946"/>
    </source>
</evidence>
<dbReference type="SUPFAM" id="SSF52518">
    <property type="entry name" value="Thiamin diphosphate-binding fold (THDP-binding)"/>
    <property type="match status" value="2"/>
</dbReference>
<evidence type="ECO:0000256" key="8">
    <source>
        <dbReference type="ARBA" id="ARBA00022723"/>
    </source>
</evidence>
<dbReference type="GO" id="GO:0009228">
    <property type="term" value="P:thiamine biosynthetic process"/>
    <property type="evidence" value="ECO:0007669"/>
    <property type="project" value="UniProtKB-KW"/>
</dbReference>
<dbReference type="InterPro" id="IPR029061">
    <property type="entry name" value="THDP-binding"/>
</dbReference>
<feature type="domain" description="Transketolase-like pyrimidine-binding" evidence="13">
    <location>
        <begin position="319"/>
        <end position="483"/>
    </location>
</feature>
<comment type="pathway">
    <text evidence="3">Metabolic intermediate biosynthesis; 1-deoxy-D-xylulose 5-phosphate biosynthesis; 1-deoxy-D-xylulose 5-phosphate from D-glyceraldehyde 3-phosphate and pyruvate: step 1/1.</text>
</comment>
<name>A0A1F5EXL4_9BACT</name>
<evidence type="ECO:0000259" key="13">
    <source>
        <dbReference type="SMART" id="SM00861"/>
    </source>
</evidence>
<dbReference type="SMART" id="SM00861">
    <property type="entry name" value="Transket_pyr"/>
    <property type="match status" value="1"/>
</dbReference>
<dbReference type="PROSITE" id="PS00801">
    <property type="entry name" value="TRANSKETOLASE_1"/>
    <property type="match status" value="1"/>
</dbReference>